<dbReference type="GO" id="GO:0003682">
    <property type="term" value="F:chromatin binding"/>
    <property type="evidence" value="ECO:0007669"/>
    <property type="project" value="TreeGrafter"/>
</dbReference>
<feature type="domain" description="WDHD1/CFT4 helical bundle" evidence="8">
    <location>
        <begin position="712"/>
        <end position="801"/>
    </location>
</feature>
<dbReference type="Pfam" id="PF12341">
    <property type="entry name" value="Mcl1_mid"/>
    <property type="match status" value="1"/>
</dbReference>
<feature type="repeat" description="WD" evidence="5">
    <location>
        <begin position="243"/>
        <end position="275"/>
    </location>
</feature>
<evidence type="ECO:0008006" key="12">
    <source>
        <dbReference type="Google" id="ProtNLM"/>
    </source>
</evidence>
<dbReference type="PANTHER" id="PTHR19932">
    <property type="entry name" value="WD REPEAT AND HMG-BOX DNA BINDING PROTEIN"/>
    <property type="match status" value="1"/>
</dbReference>
<evidence type="ECO:0000256" key="2">
    <source>
        <dbReference type="ARBA" id="ARBA00022574"/>
    </source>
</evidence>
<dbReference type="InterPro" id="IPR022100">
    <property type="entry name" value="WDHD1/CFT4_beta-prop_2nd"/>
</dbReference>
<dbReference type="PROSITE" id="PS50082">
    <property type="entry name" value="WD_REPEATS_2"/>
    <property type="match status" value="3"/>
</dbReference>
<feature type="repeat" description="WD" evidence="5">
    <location>
        <begin position="147"/>
        <end position="189"/>
    </location>
</feature>
<keyword evidence="4" id="KW-0539">Nucleus</keyword>
<dbReference type="Pfam" id="PF24817">
    <property type="entry name" value="WD40_WDHD1_1st"/>
    <property type="match status" value="1"/>
</dbReference>
<dbReference type="GO" id="GO:0000278">
    <property type="term" value="P:mitotic cell cycle"/>
    <property type="evidence" value="ECO:0007669"/>
    <property type="project" value="TreeGrafter"/>
</dbReference>
<evidence type="ECO:0000259" key="8">
    <source>
        <dbReference type="Pfam" id="PF20946"/>
    </source>
</evidence>
<keyword evidence="2 5" id="KW-0853">WD repeat</keyword>
<evidence type="ECO:0000256" key="1">
    <source>
        <dbReference type="ARBA" id="ARBA00004123"/>
    </source>
</evidence>
<reference evidence="10 11" key="1">
    <citation type="journal article" date="2011" name="Genome Res.">
        <title>Phylogeny-wide analysis of social amoeba genomes highlights ancient origins for complex intercellular communication.</title>
        <authorList>
            <person name="Heidel A.J."/>
            <person name="Lawal H.M."/>
            <person name="Felder M."/>
            <person name="Schilde C."/>
            <person name="Helps N.R."/>
            <person name="Tunggal B."/>
            <person name="Rivero F."/>
            <person name="John U."/>
            <person name="Schleicher M."/>
            <person name="Eichinger L."/>
            <person name="Platzer M."/>
            <person name="Noegel A.A."/>
            <person name="Schaap P."/>
            <person name="Gloeckner G."/>
        </authorList>
    </citation>
    <scope>NUCLEOTIDE SEQUENCE [LARGE SCALE GENOMIC DNA]</scope>
    <source>
        <strain evidence="11">ATCC 26659 / Pp 5 / PN500</strain>
    </source>
</reference>
<dbReference type="InterPro" id="IPR001680">
    <property type="entry name" value="WD40_rpt"/>
</dbReference>
<dbReference type="SUPFAM" id="SSF50978">
    <property type="entry name" value="WD40 repeat-like"/>
    <property type="match status" value="2"/>
</dbReference>
<protein>
    <recommendedName>
        <fullName evidence="12">Minichromosome loss protein Mcl1 middle region domain-containing protein</fullName>
    </recommendedName>
</protein>
<evidence type="ECO:0000256" key="6">
    <source>
        <dbReference type="SAM" id="MobiDB-lite"/>
    </source>
</evidence>
<dbReference type="InterPro" id="IPR048591">
    <property type="entry name" value="WDHD1/CFT4_hel"/>
</dbReference>
<feature type="compositionally biased region" description="Low complexity" evidence="6">
    <location>
        <begin position="850"/>
        <end position="877"/>
    </location>
</feature>
<organism evidence="10 11">
    <name type="scientific">Heterostelium pallidum (strain ATCC 26659 / Pp 5 / PN500)</name>
    <name type="common">Cellular slime mold</name>
    <name type="synonym">Polysphondylium pallidum</name>
    <dbReference type="NCBI Taxonomy" id="670386"/>
    <lineage>
        <taxon>Eukaryota</taxon>
        <taxon>Amoebozoa</taxon>
        <taxon>Evosea</taxon>
        <taxon>Eumycetozoa</taxon>
        <taxon>Dictyostelia</taxon>
        <taxon>Acytosteliales</taxon>
        <taxon>Acytosteliaceae</taxon>
        <taxon>Heterostelium</taxon>
    </lineage>
</organism>
<dbReference type="Pfam" id="PF20946">
    <property type="entry name" value="Ctf4_C"/>
    <property type="match status" value="1"/>
</dbReference>
<evidence type="ECO:0000259" key="9">
    <source>
        <dbReference type="Pfam" id="PF24817"/>
    </source>
</evidence>
<feature type="region of interest" description="Disordered" evidence="6">
    <location>
        <begin position="344"/>
        <end position="369"/>
    </location>
</feature>
<proteinExistence type="predicted"/>
<dbReference type="GeneID" id="31361609"/>
<dbReference type="GO" id="GO:0006281">
    <property type="term" value="P:DNA repair"/>
    <property type="evidence" value="ECO:0007669"/>
    <property type="project" value="TreeGrafter"/>
</dbReference>
<feature type="compositionally biased region" description="Polar residues" evidence="6">
    <location>
        <begin position="808"/>
        <end position="831"/>
    </location>
</feature>
<dbReference type="Proteomes" id="UP000001396">
    <property type="component" value="Unassembled WGS sequence"/>
</dbReference>
<dbReference type="InterPro" id="IPR057646">
    <property type="entry name" value="WD40_WDHD1_1st"/>
</dbReference>
<gene>
    <name evidence="10" type="ORF">PPL_06125</name>
</gene>
<dbReference type="PROSITE" id="PS50294">
    <property type="entry name" value="WD_REPEATS_REGION"/>
    <property type="match status" value="2"/>
</dbReference>
<comment type="subcellular location">
    <subcellularLocation>
        <location evidence="1">Nucleus</location>
    </subcellularLocation>
</comment>
<evidence type="ECO:0000256" key="4">
    <source>
        <dbReference type="ARBA" id="ARBA00023242"/>
    </source>
</evidence>
<evidence type="ECO:0000259" key="7">
    <source>
        <dbReference type="Pfam" id="PF12341"/>
    </source>
</evidence>
<feature type="domain" description="WDHD1 first WD40" evidence="9">
    <location>
        <begin position="98"/>
        <end position="314"/>
    </location>
</feature>
<evidence type="ECO:0000313" key="11">
    <source>
        <dbReference type="Proteomes" id="UP000001396"/>
    </source>
</evidence>
<dbReference type="RefSeq" id="XP_020433009.1">
    <property type="nucleotide sequence ID" value="XM_020576989.1"/>
</dbReference>
<dbReference type="Gene3D" id="2.130.10.10">
    <property type="entry name" value="YVTN repeat-like/Quinoprotein amine dehydrogenase"/>
    <property type="match status" value="2"/>
</dbReference>
<name>D3BCA0_HETP5</name>
<dbReference type="GO" id="GO:0006261">
    <property type="term" value="P:DNA-templated DNA replication"/>
    <property type="evidence" value="ECO:0007669"/>
    <property type="project" value="TreeGrafter"/>
</dbReference>
<keyword evidence="11" id="KW-1185">Reference proteome</keyword>
<dbReference type="AlphaFoldDB" id="D3BCA0"/>
<feature type="compositionally biased region" description="Basic and acidic residues" evidence="6">
    <location>
        <begin position="890"/>
        <end position="908"/>
    </location>
</feature>
<dbReference type="PANTHER" id="PTHR19932:SF10">
    <property type="entry name" value="WD REPEAT AND HMG-BOX DNA-BINDING PROTEIN 1"/>
    <property type="match status" value="1"/>
</dbReference>
<feature type="repeat" description="WD" evidence="5">
    <location>
        <begin position="61"/>
        <end position="102"/>
    </location>
</feature>
<dbReference type="InterPro" id="IPR015943">
    <property type="entry name" value="WD40/YVTN_repeat-like_dom_sf"/>
</dbReference>
<feature type="region of interest" description="Disordered" evidence="6">
    <location>
        <begin position="808"/>
        <end position="914"/>
    </location>
</feature>
<dbReference type="InParanoid" id="D3BCA0"/>
<dbReference type="EMBL" id="ADBJ01000027">
    <property type="protein sequence ID" value="EFA80890.1"/>
    <property type="molecule type" value="Genomic_DNA"/>
</dbReference>
<dbReference type="Pfam" id="PF00400">
    <property type="entry name" value="WD40"/>
    <property type="match status" value="1"/>
</dbReference>
<evidence type="ECO:0000256" key="5">
    <source>
        <dbReference type="PROSITE-ProRule" id="PRU00221"/>
    </source>
</evidence>
<feature type="compositionally biased region" description="Polar residues" evidence="6">
    <location>
        <begin position="840"/>
        <end position="849"/>
    </location>
</feature>
<dbReference type="SMART" id="SM00320">
    <property type="entry name" value="WD40"/>
    <property type="match status" value="6"/>
</dbReference>
<feature type="domain" description="WDHD1/CFT4 second beta-propeller" evidence="7">
    <location>
        <begin position="419"/>
        <end position="698"/>
    </location>
</feature>
<keyword evidence="3" id="KW-0677">Repeat</keyword>
<evidence type="ECO:0000313" key="10">
    <source>
        <dbReference type="EMBL" id="EFA80890.1"/>
    </source>
</evidence>
<evidence type="ECO:0000256" key="3">
    <source>
        <dbReference type="ARBA" id="ARBA00022737"/>
    </source>
</evidence>
<dbReference type="OMA" id="RYAHTNG"/>
<dbReference type="InterPro" id="IPR036322">
    <property type="entry name" value="WD40_repeat_dom_sf"/>
</dbReference>
<dbReference type="STRING" id="670386.D3BCA0"/>
<accession>D3BCA0</accession>
<comment type="caution">
    <text evidence="10">The sequence shown here is derived from an EMBL/GenBank/DDBJ whole genome shotgun (WGS) entry which is preliminary data.</text>
</comment>
<dbReference type="FunCoup" id="D3BCA0">
    <property type="interactions" value="77"/>
</dbReference>
<dbReference type="GO" id="GO:0043596">
    <property type="term" value="C:nuclear replication fork"/>
    <property type="evidence" value="ECO:0007669"/>
    <property type="project" value="TreeGrafter"/>
</dbReference>
<sequence>MSGKSKVLVVFPSQPESNKSLILFHPIKVSYLISCSSNSNDIKIYNVVNEKSTDLAPVEVKSHHSSPVTSVAISPKGDYLASSSLDKTIVLFTSESLSKQTQESKTITFSNVITYVTFSPTGSYLAAATNDNIRLINMMDHSQIITFKAHDGMIQSINYSPNGNYLVSIGSDDGMLKIWSISQVSEDSVEPVFEMELSSNGGDAAKTMVSWKPDSTALSYTESQTVVSLTEKDGWQNNTVFEQNGHTRDTNGVAWSPNGKYLASSGQDKYIMIWDPVSLETVNDFKHQNNICNLSWRNDGNCLAFIDSKGQIGVCWNIIPSNLASPTAGAVKSNSQMLSEMFDSPDVAEADDTPSKSNKKKKSSSQDIDLEVEEELSDFDMDDDFIDDEEQQPQTTSKKMDKKSLVSSLSKSSYSSVYKSFQPGSTYGERKPRYFLALNMIGMIIKREDESSSKSGGSIEIEFNEVSFHRKITFIDNNQFDLASLGKSGAVFASTKVPTLYFKPFDSIGQNSDWSYQVSENDKVIGVSIGSKYIVACTKQRTLRIFTLSGLQLTVMSLCGDLITMSQSFDDRLAVVYSNGGSLRVLYLNLNDGNQIYHSDLAISPVSTLTWIGFSDANDGQLTTVDSNGIVRGLMSLWPTKNSPLQWSPIKDLKSVSKTSSSVTYWVVGLNDKSIYCILCENQPQTVPRPSLSPIPISPILLTPENPNNLSLEENFYKAKQAFSNFVQTDQFENNETLTKQQTLFDSDILRLFKNSLEDGNVQRCYELCQLLQFKKSLSIAIKLANDKKSIAISSKIVTIMDKFNVTAAPTPSNSLPSSQTTVTSQETKSTVIEVESPKQKSNTTSPKISSSSSSSSSSSGLSKLLSANTSTSSTTATKKKSVLPFPKVEVGKDNKKRKDIDEADGKPLKQAKK</sequence>